<name>A0A9E2SBN2_9BACT</name>
<protein>
    <submittedName>
        <fullName evidence="5">Gliding motility-associated C-terminal domain-containing protein</fullName>
    </submittedName>
</protein>
<evidence type="ECO:0000259" key="4">
    <source>
        <dbReference type="PROSITE" id="PS50835"/>
    </source>
</evidence>
<feature type="domain" description="Ig-like" evidence="4">
    <location>
        <begin position="633"/>
        <end position="704"/>
    </location>
</feature>
<organism evidence="5 6">
    <name type="scientific">Pinibacter aurantiacus</name>
    <dbReference type="NCBI Taxonomy" id="2851599"/>
    <lineage>
        <taxon>Bacteria</taxon>
        <taxon>Pseudomonadati</taxon>
        <taxon>Bacteroidota</taxon>
        <taxon>Chitinophagia</taxon>
        <taxon>Chitinophagales</taxon>
        <taxon>Chitinophagaceae</taxon>
        <taxon>Pinibacter</taxon>
    </lineage>
</organism>
<keyword evidence="1" id="KW-0677">Repeat</keyword>
<dbReference type="PROSITE" id="PS50835">
    <property type="entry name" value="IG_LIKE"/>
    <property type="match status" value="2"/>
</dbReference>
<dbReference type="NCBIfam" id="TIGR04131">
    <property type="entry name" value="Bac_Flav_CTERM"/>
    <property type="match status" value="1"/>
</dbReference>
<dbReference type="PROSITE" id="PS51125">
    <property type="entry name" value="NHL"/>
    <property type="match status" value="1"/>
</dbReference>
<dbReference type="InterPro" id="IPR001258">
    <property type="entry name" value="NHL_repeat"/>
</dbReference>
<dbReference type="AlphaFoldDB" id="A0A9E2SBN2"/>
<feature type="repeat" description="NHL" evidence="2">
    <location>
        <begin position="213"/>
        <end position="243"/>
    </location>
</feature>
<sequence length="952" mass="100003">MHRIRACQLLLILFMSYSSQSQIITTFAGNGGVGYSGENGPATQAALRGLNNICIDKDGNVYITDLDNYSVRKINTSGVITTFAGTGTRGFSGDGGPAANAGLDYPSGLCADNNGNIYITDGSRIRKVNSAGIITTIAGTGVSGNSGDGGPALNAQFYSPDGMCIDKAGNIYFADFANQNVRKISTSGIISTVAGNGVLGYWGDGGLATAASLNSPTDVAVDNDGNIYIADMGNSVIRKVDNNGIITTIVKGFGYSGDGGPSENAKVYYPYDLYIDGDGNIYISDTRNKVIRKIDKSGTITTFAGTGAPGNSGDGGPALQATFQTPGPICGDAAGNIYVCDPYNRVVRKIGTCDLISFSQNPTDIDICAVSGNANFIALSGNANIYQWQVNTGTGWSDINDDNIYSGAKTNKLSISNAQQSMSNFQYRCSLSNNCATIYSTAALLTLKNPVTAQIAINTSFSNICKGALATFNTATVNGGLQPAYQWKKNGALVGTNASTYSDNTLADKDIITCELTSNESCVIAPTVSSKAITMTVNDMVAPTVSITSSASNICAGTPVTFTAAFSNGGNNPAFTWFKNTQNLFLNAPVYTDNTLKDGDVIRCAFQSSMACVTSDLVISNQLSLGVTSPRTPSVTIVSSSNEICKGALVTFTAVTENGGNSPAFSWTRNDQPVGTNTISYTAHNLTAQDVIKCTLTSNESCITQSMVNSGPAIVSIRPDPIIALDHTSTLCKGEVRTLDAGDYPSVQWNNGSTSRTINVNNIGTYSVTVTDEYGCKNSDATNITTINPSPSNFLPKDTDICGYEKLSLSATSKFNSYLWSDGSTSSTIIIAHPGSYSLKVTDNNGCTGNSTIVVGLKDCLEGFFMPNAFTPNGDGKNDLLKPVLLGAISAYRFCVYNRWGQLVFQTSAPGQGWDGSINGLLQNGGTFIWACTYQLEGGVPQYKKGTAVLIR</sequence>
<feature type="chain" id="PRO_5039447696" evidence="3">
    <location>
        <begin position="22"/>
        <end position="952"/>
    </location>
</feature>
<keyword evidence="6" id="KW-1185">Reference proteome</keyword>
<dbReference type="Pfam" id="PF25021">
    <property type="entry name" value="TEN_NHL"/>
    <property type="match status" value="3"/>
</dbReference>
<evidence type="ECO:0000256" key="2">
    <source>
        <dbReference type="PROSITE-ProRule" id="PRU00504"/>
    </source>
</evidence>
<dbReference type="Pfam" id="PF13585">
    <property type="entry name" value="CHU_C"/>
    <property type="match status" value="1"/>
</dbReference>
<accession>A0A9E2SBN2</accession>
<comment type="caution">
    <text evidence="5">The sequence shown here is derived from an EMBL/GenBank/DDBJ whole genome shotgun (WGS) entry which is preliminary data.</text>
</comment>
<reference evidence="5" key="1">
    <citation type="submission" date="2021-06" db="EMBL/GenBank/DDBJ databases">
        <authorList>
            <person name="Huq M.A."/>
        </authorList>
    </citation>
    <scope>NUCLEOTIDE SEQUENCE</scope>
    <source>
        <strain evidence="5">MAH-26</strain>
    </source>
</reference>
<evidence type="ECO:0000256" key="3">
    <source>
        <dbReference type="SAM" id="SignalP"/>
    </source>
</evidence>
<evidence type="ECO:0000313" key="5">
    <source>
        <dbReference type="EMBL" id="MBV4360098.1"/>
    </source>
</evidence>
<dbReference type="InterPro" id="IPR056822">
    <property type="entry name" value="TEN_NHL"/>
</dbReference>
<proteinExistence type="predicted"/>
<dbReference type="PANTHER" id="PTHR13833">
    <property type="match status" value="1"/>
</dbReference>
<evidence type="ECO:0000313" key="6">
    <source>
        <dbReference type="Proteomes" id="UP000812270"/>
    </source>
</evidence>
<dbReference type="InterPro" id="IPR026341">
    <property type="entry name" value="T9SS_type_B"/>
</dbReference>
<keyword evidence="3" id="KW-0732">Signal</keyword>
<feature type="signal peptide" evidence="3">
    <location>
        <begin position="1"/>
        <end position="21"/>
    </location>
</feature>
<dbReference type="InterPro" id="IPR007110">
    <property type="entry name" value="Ig-like_dom"/>
</dbReference>
<gene>
    <name evidence="5" type="ORF">KTO63_23235</name>
</gene>
<dbReference type="RefSeq" id="WP_217794371.1">
    <property type="nucleotide sequence ID" value="NZ_JAHSPG010000017.1"/>
</dbReference>
<dbReference type="Proteomes" id="UP000812270">
    <property type="component" value="Unassembled WGS sequence"/>
</dbReference>
<dbReference type="EMBL" id="JAHSPG010000017">
    <property type="protein sequence ID" value="MBV4360098.1"/>
    <property type="molecule type" value="Genomic_DNA"/>
</dbReference>
<evidence type="ECO:0000256" key="1">
    <source>
        <dbReference type="ARBA" id="ARBA00022737"/>
    </source>
</evidence>
<feature type="domain" description="Ig-like" evidence="4">
    <location>
        <begin position="543"/>
        <end position="620"/>
    </location>
</feature>
<dbReference type="CDD" id="cd14953">
    <property type="entry name" value="NHL_like_1"/>
    <property type="match status" value="1"/>
</dbReference>
<dbReference type="PANTHER" id="PTHR13833:SF71">
    <property type="entry name" value="NHL DOMAIN-CONTAINING PROTEIN"/>
    <property type="match status" value="1"/>
</dbReference>